<sequence length="252" mass="27022">MSVLEPRDASGIPAFLRPLAAQALLGGTELVDLGGRPRGGTAEEARAPRRGAVLLLVTGRRLEHARIVVEERAHTLRSQPGQFSLPGGGVEPQDADDAAAALREAQEEVGLDPAAVQVLGAFAPIVMPWRAYEVRPVLAWAPEDPGLHAADPGEVARVVWAPLHGAGSLSDPAVRRTGLLDGRDVGTAYDLADDAFVWGFTAYLLEAVLRRLMPVPGEQDQPRMEVPALRRMEGSTRPHGRHPGRDRHGRIS</sequence>
<feature type="domain" description="Nudix hydrolase" evidence="8">
    <location>
        <begin position="48"/>
        <end position="184"/>
    </location>
</feature>
<dbReference type="Proteomes" id="UP001589793">
    <property type="component" value="Unassembled WGS sequence"/>
</dbReference>
<organism evidence="9 10">
    <name type="scientific">Brachybacterium hainanense</name>
    <dbReference type="NCBI Taxonomy" id="1541174"/>
    <lineage>
        <taxon>Bacteria</taxon>
        <taxon>Bacillati</taxon>
        <taxon>Actinomycetota</taxon>
        <taxon>Actinomycetes</taxon>
        <taxon>Micrococcales</taxon>
        <taxon>Dermabacteraceae</taxon>
        <taxon>Brachybacterium</taxon>
    </lineage>
</organism>
<evidence type="ECO:0000256" key="2">
    <source>
        <dbReference type="ARBA" id="ARBA00001946"/>
    </source>
</evidence>
<feature type="compositionally biased region" description="Basic residues" evidence="7">
    <location>
        <begin position="238"/>
        <end position="252"/>
    </location>
</feature>
<dbReference type="Gene3D" id="3.90.79.10">
    <property type="entry name" value="Nucleoside Triphosphate Pyrophosphohydrolase"/>
    <property type="match status" value="1"/>
</dbReference>
<dbReference type="Pfam" id="PF00293">
    <property type="entry name" value="NUDIX"/>
    <property type="match status" value="1"/>
</dbReference>
<keyword evidence="6" id="KW-0464">Manganese</keyword>
<comment type="cofactor">
    <cofactor evidence="1">
        <name>Mn(2+)</name>
        <dbReference type="ChEBI" id="CHEBI:29035"/>
    </cofactor>
</comment>
<evidence type="ECO:0000313" key="9">
    <source>
        <dbReference type="EMBL" id="MFC0675613.1"/>
    </source>
</evidence>
<dbReference type="InterPro" id="IPR045121">
    <property type="entry name" value="CoAse"/>
</dbReference>
<evidence type="ECO:0000256" key="1">
    <source>
        <dbReference type="ARBA" id="ARBA00001936"/>
    </source>
</evidence>
<dbReference type="InterPro" id="IPR000086">
    <property type="entry name" value="NUDIX_hydrolase_dom"/>
</dbReference>
<evidence type="ECO:0000256" key="4">
    <source>
        <dbReference type="ARBA" id="ARBA00022801"/>
    </source>
</evidence>
<comment type="cofactor">
    <cofactor evidence="2">
        <name>Mg(2+)</name>
        <dbReference type="ChEBI" id="CHEBI:18420"/>
    </cofactor>
</comment>
<dbReference type="SUPFAM" id="SSF55811">
    <property type="entry name" value="Nudix"/>
    <property type="match status" value="1"/>
</dbReference>
<protein>
    <submittedName>
        <fullName evidence="9">NUDIX hydrolase</fullName>
        <ecNumber evidence="9">3.6.1.55</ecNumber>
    </submittedName>
</protein>
<keyword evidence="4 9" id="KW-0378">Hydrolase</keyword>
<evidence type="ECO:0000256" key="5">
    <source>
        <dbReference type="ARBA" id="ARBA00022842"/>
    </source>
</evidence>
<dbReference type="PANTHER" id="PTHR12992">
    <property type="entry name" value="NUDIX HYDROLASE"/>
    <property type="match status" value="1"/>
</dbReference>
<name>A0ABV6RI78_9MICO</name>
<evidence type="ECO:0000259" key="8">
    <source>
        <dbReference type="PROSITE" id="PS51462"/>
    </source>
</evidence>
<dbReference type="GO" id="GO:0035539">
    <property type="term" value="F:8-oxo-7,8-dihydrodeoxyguanosine triphosphate pyrophosphatase activity"/>
    <property type="evidence" value="ECO:0007669"/>
    <property type="project" value="UniProtKB-EC"/>
</dbReference>
<keyword evidence="5" id="KW-0460">Magnesium</keyword>
<feature type="region of interest" description="Disordered" evidence="7">
    <location>
        <begin position="230"/>
        <end position="252"/>
    </location>
</feature>
<dbReference type="CDD" id="cd03426">
    <property type="entry name" value="NUDIX_CoAse_Nudt7"/>
    <property type="match status" value="1"/>
</dbReference>
<dbReference type="EMBL" id="JBHLSV010000027">
    <property type="protein sequence ID" value="MFC0675613.1"/>
    <property type="molecule type" value="Genomic_DNA"/>
</dbReference>
<dbReference type="InterPro" id="IPR015797">
    <property type="entry name" value="NUDIX_hydrolase-like_dom_sf"/>
</dbReference>
<comment type="caution">
    <text evidence="9">The sequence shown here is derived from an EMBL/GenBank/DDBJ whole genome shotgun (WGS) entry which is preliminary data.</text>
</comment>
<reference evidence="9 10" key="1">
    <citation type="submission" date="2024-09" db="EMBL/GenBank/DDBJ databases">
        <authorList>
            <person name="Sun Q."/>
            <person name="Mori K."/>
        </authorList>
    </citation>
    <scope>NUCLEOTIDE SEQUENCE [LARGE SCALE GENOMIC DNA]</scope>
    <source>
        <strain evidence="9 10">CICC 10874</strain>
    </source>
</reference>
<keyword evidence="3" id="KW-0479">Metal-binding</keyword>
<keyword evidence="10" id="KW-1185">Reference proteome</keyword>
<gene>
    <name evidence="9" type="ORF">ACFFF6_16805</name>
</gene>
<evidence type="ECO:0000256" key="3">
    <source>
        <dbReference type="ARBA" id="ARBA00022723"/>
    </source>
</evidence>
<dbReference type="RefSeq" id="WP_376982643.1">
    <property type="nucleotide sequence ID" value="NZ_JBHLSV010000027.1"/>
</dbReference>
<accession>A0ABV6RI78</accession>
<dbReference type="EC" id="3.6.1.55" evidence="9"/>
<dbReference type="PROSITE" id="PS51462">
    <property type="entry name" value="NUDIX"/>
    <property type="match status" value="1"/>
</dbReference>
<dbReference type="PANTHER" id="PTHR12992:SF11">
    <property type="entry name" value="MITOCHONDRIAL COENZYME A DIPHOSPHATASE NUDT8"/>
    <property type="match status" value="1"/>
</dbReference>
<evidence type="ECO:0000256" key="6">
    <source>
        <dbReference type="ARBA" id="ARBA00023211"/>
    </source>
</evidence>
<proteinExistence type="predicted"/>
<evidence type="ECO:0000256" key="7">
    <source>
        <dbReference type="SAM" id="MobiDB-lite"/>
    </source>
</evidence>
<evidence type="ECO:0000313" key="10">
    <source>
        <dbReference type="Proteomes" id="UP001589793"/>
    </source>
</evidence>